<accession>A0ABW5U245</accession>
<dbReference type="InterPro" id="IPR007318">
    <property type="entry name" value="Phopholipid_MeTrfase"/>
</dbReference>
<evidence type="ECO:0000313" key="7">
    <source>
        <dbReference type="Proteomes" id="UP001597474"/>
    </source>
</evidence>
<evidence type="ECO:0000256" key="4">
    <source>
        <dbReference type="ARBA" id="ARBA00023136"/>
    </source>
</evidence>
<dbReference type="PANTHER" id="PTHR43847">
    <property type="entry name" value="BLL3993 PROTEIN"/>
    <property type="match status" value="1"/>
</dbReference>
<comment type="caution">
    <text evidence="6">The sequence shown here is derived from an EMBL/GenBank/DDBJ whole genome shotgun (WGS) entry which is preliminary data.</text>
</comment>
<dbReference type="GO" id="GO:0032259">
    <property type="term" value="P:methylation"/>
    <property type="evidence" value="ECO:0007669"/>
    <property type="project" value="UniProtKB-KW"/>
</dbReference>
<evidence type="ECO:0000256" key="1">
    <source>
        <dbReference type="ARBA" id="ARBA00004127"/>
    </source>
</evidence>
<dbReference type="EC" id="2.1.1.100" evidence="6"/>
<dbReference type="PANTHER" id="PTHR43847:SF1">
    <property type="entry name" value="BLL3993 PROTEIN"/>
    <property type="match status" value="1"/>
</dbReference>
<keyword evidence="4 5" id="KW-0472">Membrane</keyword>
<dbReference type="EMBL" id="JBHUMP010000005">
    <property type="protein sequence ID" value="MFD2739522.1"/>
    <property type="molecule type" value="Genomic_DNA"/>
</dbReference>
<dbReference type="EC" id="2.1.1.334" evidence="6"/>
<protein>
    <submittedName>
        <fullName evidence="6">Methyltransferase family protein</fullName>
        <ecNumber evidence="6">2.1.1.100</ecNumber>
        <ecNumber evidence="6">2.1.1.334</ecNumber>
    </submittedName>
</protein>
<dbReference type="Pfam" id="PF04191">
    <property type="entry name" value="PEMT"/>
    <property type="match status" value="1"/>
</dbReference>
<name>A0ABW5U245_9RHOB</name>
<reference evidence="7" key="1">
    <citation type="journal article" date="2019" name="Int. J. Syst. Evol. Microbiol.">
        <title>The Global Catalogue of Microorganisms (GCM) 10K type strain sequencing project: providing services to taxonomists for standard genome sequencing and annotation.</title>
        <authorList>
            <consortium name="The Broad Institute Genomics Platform"/>
            <consortium name="The Broad Institute Genome Sequencing Center for Infectious Disease"/>
            <person name="Wu L."/>
            <person name="Ma J."/>
        </authorList>
    </citation>
    <scope>NUCLEOTIDE SEQUENCE [LARGE SCALE GENOMIC DNA]</scope>
    <source>
        <strain evidence="7">TISTR 2562</strain>
    </source>
</reference>
<dbReference type="RefSeq" id="WP_386373227.1">
    <property type="nucleotide sequence ID" value="NZ_JBHUMP010000005.1"/>
</dbReference>
<proteinExistence type="predicted"/>
<gene>
    <name evidence="6" type="ORF">ACFSUD_08085</name>
</gene>
<keyword evidence="7" id="KW-1185">Reference proteome</keyword>
<organism evidence="6 7">
    <name type="scientific">Sulfitobacter aestuarii</name>
    <dbReference type="NCBI Taxonomy" id="2161676"/>
    <lineage>
        <taxon>Bacteria</taxon>
        <taxon>Pseudomonadati</taxon>
        <taxon>Pseudomonadota</taxon>
        <taxon>Alphaproteobacteria</taxon>
        <taxon>Rhodobacterales</taxon>
        <taxon>Roseobacteraceae</taxon>
        <taxon>Sulfitobacter</taxon>
    </lineage>
</organism>
<sequence length="140" mass="15952">MTVLAGLALGWVWPVGAEHLLPAPLRYGLGGGVIAFAVNFLGFRSVRAMRRSGQSENPYRTTTEILQTGPFAITRNPMYLQMVLVCFGFAVLLGNLWILLLTPFCAILLQVLVIYPEERYLERKFGDAYLDYKRRVRRWI</sequence>
<keyword evidence="3 5" id="KW-1133">Transmembrane helix</keyword>
<feature type="transmembrane region" description="Helical" evidence="5">
    <location>
        <begin position="82"/>
        <end position="115"/>
    </location>
</feature>
<keyword evidence="6" id="KW-0489">Methyltransferase</keyword>
<comment type="subcellular location">
    <subcellularLocation>
        <location evidence="1">Endomembrane system</location>
        <topology evidence="1">Multi-pass membrane protein</topology>
    </subcellularLocation>
</comment>
<dbReference type="Gene3D" id="1.20.120.1630">
    <property type="match status" value="1"/>
</dbReference>
<evidence type="ECO:0000256" key="5">
    <source>
        <dbReference type="SAM" id="Phobius"/>
    </source>
</evidence>
<evidence type="ECO:0000256" key="3">
    <source>
        <dbReference type="ARBA" id="ARBA00022989"/>
    </source>
</evidence>
<keyword evidence="6" id="KW-0808">Transferase</keyword>
<evidence type="ECO:0000256" key="2">
    <source>
        <dbReference type="ARBA" id="ARBA00022692"/>
    </source>
</evidence>
<dbReference type="GO" id="GO:0004671">
    <property type="term" value="F:protein C-terminal S-isoprenylcysteine carboxyl O-methyltransferase activity"/>
    <property type="evidence" value="ECO:0007669"/>
    <property type="project" value="UniProtKB-EC"/>
</dbReference>
<dbReference type="InterPro" id="IPR052527">
    <property type="entry name" value="Metal_cation-efflux_comp"/>
</dbReference>
<feature type="transmembrane region" description="Helical" evidence="5">
    <location>
        <begin position="27"/>
        <end position="46"/>
    </location>
</feature>
<keyword evidence="2 5" id="KW-0812">Transmembrane</keyword>
<dbReference type="Proteomes" id="UP001597474">
    <property type="component" value="Unassembled WGS sequence"/>
</dbReference>
<evidence type="ECO:0000313" key="6">
    <source>
        <dbReference type="EMBL" id="MFD2739522.1"/>
    </source>
</evidence>